<dbReference type="GO" id="GO:0032880">
    <property type="term" value="P:regulation of protein localization"/>
    <property type="evidence" value="ECO:0007669"/>
    <property type="project" value="TreeGrafter"/>
</dbReference>
<dbReference type="AlphaFoldDB" id="A0A3P7M6A2"/>
<dbReference type="PANTHER" id="PTHR10398">
    <property type="entry name" value="AFADIN"/>
    <property type="match status" value="1"/>
</dbReference>
<dbReference type="PROSITE" id="PS50200">
    <property type="entry name" value="RA"/>
    <property type="match status" value="1"/>
</dbReference>
<dbReference type="InterPro" id="IPR000159">
    <property type="entry name" value="RA_dom"/>
</dbReference>
<dbReference type="GO" id="GO:0050839">
    <property type="term" value="F:cell adhesion molecule binding"/>
    <property type="evidence" value="ECO:0007669"/>
    <property type="project" value="TreeGrafter"/>
</dbReference>
<dbReference type="Pfam" id="PF00788">
    <property type="entry name" value="RA"/>
    <property type="match status" value="1"/>
</dbReference>
<sequence>MIDPNVPYKTLLLSVEDTVAQVVREALDKYGLEDADPSSYCLVMRSRFSRETPNYPAHEEILPDAASPLGRLLMDKPPKGVITTFEVNSFDSSPG</sequence>
<dbReference type="Gene3D" id="3.10.20.90">
    <property type="entry name" value="Phosphatidylinositol 3-kinase Catalytic Subunit, Chain A, domain 1"/>
    <property type="match status" value="1"/>
</dbReference>
<dbReference type="InterPro" id="IPR028842">
    <property type="entry name" value="Afadin"/>
</dbReference>
<dbReference type="InterPro" id="IPR029071">
    <property type="entry name" value="Ubiquitin-like_domsf"/>
</dbReference>
<accession>A0A3P7M6A2</accession>
<dbReference type="SMART" id="SM00314">
    <property type="entry name" value="RA"/>
    <property type="match status" value="1"/>
</dbReference>
<feature type="domain" description="Ras-associating" evidence="1">
    <location>
        <begin position="1"/>
        <end position="92"/>
    </location>
</feature>
<keyword evidence="3" id="KW-1185">Reference proteome</keyword>
<dbReference type="GO" id="GO:0005912">
    <property type="term" value="C:adherens junction"/>
    <property type="evidence" value="ECO:0007669"/>
    <property type="project" value="TreeGrafter"/>
</dbReference>
<protein>
    <recommendedName>
        <fullName evidence="1">Ras-associating domain-containing protein</fullName>
    </recommendedName>
</protein>
<dbReference type="SUPFAM" id="SSF54236">
    <property type="entry name" value="Ubiquitin-like"/>
    <property type="match status" value="1"/>
</dbReference>
<name>A0A3P7M6A2_DIBLA</name>
<dbReference type="PANTHER" id="PTHR10398:SF2">
    <property type="entry name" value="AFADIN"/>
    <property type="match status" value="1"/>
</dbReference>
<reference evidence="2 3" key="1">
    <citation type="submission" date="2018-11" db="EMBL/GenBank/DDBJ databases">
        <authorList>
            <consortium name="Pathogen Informatics"/>
        </authorList>
    </citation>
    <scope>NUCLEOTIDE SEQUENCE [LARGE SCALE GENOMIC DNA]</scope>
</reference>
<proteinExistence type="predicted"/>
<gene>
    <name evidence="2" type="ORF">DILT_LOCUS14532</name>
</gene>
<dbReference type="EMBL" id="UYRU01074668">
    <property type="protein sequence ID" value="VDN24915.1"/>
    <property type="molecule type" value="Genomic_DNA"/>
</dbReference>
<organism evidence="2 3">
    <name type="scientific">Dibothriocephalus latus</name>
    <name type="common">Fish tapeworm</name>
    <name type="synonym">Diphyllobothrium latum</name>
    <dbReference type="NCBI Taxonomy" id="60516"/>
    <lineage>
        <taxon>Eukaryota</taxon>
        <taxon>Metazoa</taxon>
        <taxon>Spiralia</taxon>
        <taxon>Lophotrochozoa</taxon>
        <taxon>Platyhelminthes</taxon>
        <taxon>Cestoda</taxon>
        <taxon>Eucestoda</taxon>
        <taxon>Diphyllobothriidea</taxon>
        <taxon>Diphyllobothriidae</taxon>
        <taxon>Dibothriocephalus</taxon>
    </lineage>
</organism>
<evidence type="ECO:0000313" key="2">
    <source>
        <dbReference type="EMBL" id="VDN24915.1"/>
    </source>
</evidence>
<dbReference type="GO" id="GO:0007165">
    <property type="term" value="P:signal transduction"/>
    <property type="evidence" value="ECO:0007669"/>
    <property type="project" value="InterPro"/>
</dbReference>
<dbReference type="Proteomes" id="UP000281553">
    <property type="component" value="Unassembled WGS sequence"/>
</dbReference>
<evidence type="ECO:0000313" key="3">
    <source>
        <dbReference type="Proteomes" id="UP000281553"/>
    </source>
</evidence>
<evidence type="ECO:0000259" key="1">
    <source>
        <dbReference type="PROSITE" id="PS50200"/>
    </source>
</evidence>
<dbReference type="OrthoDB" id="6260541at2759"/>